<dbReference type="GO" id="GO:0008168">
    <property type="term" value="F:methyltransferase activity"/>
    <property type="evidence" value="ECO:0007669"/>
    <property type="project" value="UniProtKB-KW"/>
</dbReference>
<keyword evidence="2 4" id="KW-0808">Transferase</keyword>
<dbReference type="RefSeq" id="WP_149171418.1">
    <property type="nucleotide sequence ID" value="NZ_VTOY01000004.1"/>
</dbReference>
<dbReference type="InterPro" id="IPR041698">
    <property type="entry name" value="Methyltransf_25"/>
</dbReference>
<reference evidence="4 5" key="1">
    <citation type="submission" date="2019-08" db="EMBL/GenBank/DDBJ databases">
        <title>Selenomonas sp. mPRGC5 and Selenomonas sp. mPRGC8 isolated from ruminal fluid of dairy goat (Capra hircus).</title>
        <authorList>
            <person name="Poothong S."/>
            <person name="Nuengjamnong C."/>
            <person name="Tanasupawat S."/>
        </authorList>
    </citation>
    <scope>NUCLEOTIDE SEQUENCE [LARGE SCALE GENOMIC DNA]</scope>
    <source>
        <strain evidence="5">mPRGC5</strain>
    </source>
</reference>
<accession>A0A5D6W6M1</accession>
<evidence type="ECO:0000256" key="2">
    <source>
        <dbReference type="ARBA" id="ARBA00022679"/>
    </source>
</evidence>
<evidence type="ECO:0000313" key="5">
    <source>
        <dbReference type="Proteomes" id="UP000323646"/>
    </source>
</evidence>
<protein>
    <submittedName>
        <fullName evidence="4">Methyltransferase domain-containing protein</fullName>
    </submittedName>
</protein>
<dbReference type="SUPFAM" id="SSF53335">
    <property type="entry name" value="S-adenosyl-L-methionine-dependent methyltransferases"/>
    <property type="match status" value="1"/>
</dbReference>
<dbReference type="Pfam" id="PF13649">
    <property type="entry name" value="Methyltransf_25"/>
    <property type="match status" value="1"/>
</dbReference>
<organism evidence="4 5">
    <name type="scientific">Selenomonas ruminis</name>
    <dbReference type="NCBI Taxonomy" id="2593411"/>
    <lineage>
        <taxon>Bacteria</taxon>
        <taxon>Bacillati</taxon>
        <taxon>Bacillota</taxon>
        <taxon>Negativicutes</taxon>
        <taxon>Selenomonadales</taxon>
        <taxon>Selenomonadaceae</taxon>
        <taxon>Selenomonas</taxon>
    </lineage>
</organism>
<sequence length="253" mass="28250">MNLNWNAKDYGNGFSFVHEYGEDVMSLITAPKGSQVVDLGCGNGALTAKLAQAGFKVLGIDASATMLEEARKNHPELSFKEADALSFRLEEPADVIFSNAVFHWIDEDKQYLMLRNIAANLRTGGQLVTEFGGIGCGAKVHGMLAEKFAEYGYSYHPIQFFPSIGEYTPLVDQAGLRVDYAILFDRPTPQPEGLSVSDWIRMFIQQPFDGMAEEMKARIIRETEEALAPELCQDGIWTIDYVRIRLRAVKIEN</sequence>
<feature type="domain" description="Methyltransferase" evidence="3">
    <location>
        <begin position="36"/>
        <end position="125"/>
    </location>
</feature>
<dbReference type="GO" id="GO:0032259">
    <property type="term" value="P:methylation"/>
    <property type="evidence" value="ECO:0007669"/>
    <property type="project" value="UniProtKB-KW"/>
</dbReference>
<name>A0A5D6W6M1_9FIRM</name>
<gene>
    <name evidence="4" type="ORF">FZ040_07545</name>
</gene>
<dbReference type="CDD" id="cd02440">
    <property type="entry name" value="AdoMet_MTases"/>
    <property type="match status" value="1"/>
</dbReference>
<evidence type="ECO:0000259" key="3">
    <source>
        <dbReference type="Pfam" id="PF13649"/>
    </source>
</evidence>
<dbReference type="PANTHER" id="PTHR43861">
    <property type="entry name" value="TRANS-ACONITATE 2-METHYLTRANSFERASE-RELATED"/>
    <property type="match status" value="1"/>
</dbReference>
<dbReference type="EMBL" id="VTOY01000004">
    <property type="protein sequence ID" value="TYZ23062.1"/>
    <property type="molecule type" value="Genomic_DNA"/>
</dbReference>
<keyword evidence="5" id="KW-1185">Reference proteome</keyword>
<comment type="caution">
    <text evidence="4">The sequence shown here is derived from an EMBL/GenBank/DDBJ whole genome shotgun (WGS) entry which is preliminary data.</text>
</comment>
<evidence type="ECO:0000313" key="4">
    <source>
        <dbReference type="EMBL" id="TYZ23062.1"/>
    </source>
</evidence>
<dbReference type="PANTHER" id="PTHR43861:SF1">
    <property type="entry name" value="TRANS-ACONITATE 2-METHYLTRANSFERASE"/>
    <property type="match status" value="1"/>
</dbReference>
<dbReference type="AlphaFoldDB" id="A0A5D6W6M1"/>
<dbReference type="Proteomes" id="UP000323646">
    <property type="component" value="Unassembled WGS sequence"/>
</dbReference>
<dbReference type="OrthoDB" id="9774345at2"/>
<dbReference type="Gene3D" id="3.40.50.150">
    <property type="entry name" value="Vaccinia Virus protein VP39"/>
    <property type="match status" value="1"/>
</dbReference>
<proteinExistence type="predicted"/>
<dbReference type="InterPro" id="IPR029063">
    <property type="entry name" value="SAM-dependent_MTases_sf"/>
</dbReference>
<keyword evidence="1 4" id="KW-0489">Methyltransferase</keyword>
<evidence type="ECO:0000256" key="1">
    <source>
        <dbReference type="ARBA" id="ARBA00022603"/>
    </source>
</evidence>